<dbReference type="PROSITE" id="PS51007">
    <property type="entry name" value="CYTC"/>
    <property type="match status" value="1"/>
</dbReference>
<dbReference type="GO" id="GO:0009055">
    <property type="term" value="F:electron transfer activity"/>
    <property type="evidence" value="ECO:0007669"/>
    <property type="project" value="InterPro"/>
</dbReference>
<dbReference type="Proteomes" id="UP000019141">
    <property type="component" value="Unassembled WGS sequence"/>
</dbReference>
<comment type="caution">
    <text evidence="7">The sequence shown here is derived from an EMBL/GenBank/DDBJ whole genome shotgun (WGS) entry which is preliminary data.</text>
</comment>
<keyword evidence="1 4" id="KW-0349">Heme</keyword>
<reference evidence="7 8" key="1">
    <citation type="journal article" date="2014" name="Nature">
        <title>An environmental bacterial taxon with a large and distinct metabolic repertoire.</title>
        <authorList>
            <person name="Wilson M.C."/>
            <person name="Mori T."/>
            <person name="Ruckert C."/>
            <person name="Uria A.R."/>
            <person name="Helf M.J."/>
            <person name="Takada K."/>
            <person name="Gernert C."/>
            <person name="Steffens U.A."/>
            <person name="Heycke N."/>
            <person name="Schmitt S."/>
            <person name="Rinke C."/>
            <person name="Helfrich E.J."/>
            <person name="Brachmann A.O."/>
            <person name="Gurgui C."/>
            <person name="Wakimoto T."/>
            <person name="Kracht M."/>
            <person name="Crusemann M."/>
            <person name="Hentschel U."/>
            <person name="Abe I."/>
            <person name="Matsunaga S."/>
            <person name="Kalinowski J."/>
            <person name="Takeyama H."/>
            <person name="Piel J."/>
        </authorList>
    </citation>
    <scope>NUCLEOTIDE SEQUENCE [LARGE SCALE GENOMIC DNA]</scope>
    <source>
        <strain evidence="8">TSY1</strain>
    </source>
</reference>
<evidence type="ECO:0000313" key="8">
    <source>
        <dbReference type="Proteomes" id="UP000019141"/>
    </source>
</evidence>
<evidence type="ECO:0000256" key="5">
    <source>
        <dbReference type="SAM" id="SignalP"/>
    </source>
</evidence>
<evidence type="ECO:0000259" key="6">
    <source>
        <dbReference type="PROSITE" id="PS51007"/>
    </source>
</evidence>
<proteinExistence type="predicted"/>
<evidence type="ECO:0000256" key="4">
    <source>
        <dbReference type="PROSITE-ProRule" id="PRU00433"/>
    </source>
</evidence>
<gene>
    <name evidence="7" type="ORF">ETSY1_00870</name>
</gene>
<dbReference type="AlphaFoldDB" id="W4LYM9"/>
<dbReference type="InterPro" id="IPR036909">
    <property type="entry name" value="Cyt_c-like_dom_sf"/>
</dbReference>
<feature type="signal peptide" evidence="5">
    <location>
        <begin position="1"/>
        <end position="22"/>
    </location>
</feature>
<keyword evidence="5" id="KW-0732">Signal</keyword>
<evidence type="ECO:0000313" key="7">
    <source>
        <dbReference type="EMBL" id="ETX03204.1"/>
    </source>
</evidence>
<organism evidence="7 8">
    <name type="scientific">Entotheonella factor</name>
    <dbReference type="NCBI Taxonomy" id="1429438"/>
    <lineage>
        <taxon>Bacteria</taxon>
        <taxon>Pseudomonadati</taxon>
        <taxon>Nitrospinota/Tectimicrobiota group</taxon>
        <taxon>Candidatus Tectimicrobiota</taxon>
        <taxon>Candidatus Entotheonellia</taxon>
        <taxon>Candidatus Entotheonellales</taxon>
        <taxon>Candidatus Entotheonellaceae</taxon>
        <taxon>Candidatus Entotheonella</taxon>
    </lineage>
</organism>
<sequence>MRWLVVVWLMGWGLMQAQVAWADPQVPVMNPFSGDKRAIREGRSSYRNFCSNCHGGKADGRGERGQGANLRKFKKGFQKYVKIVKEGREVKGRIQNMPAWGKVLPEDEIFKIGAYLETLAKEGANWGEASRK</sequence>
<keyword evidence="3 4" id="KW-0408">Iron</keyword>
<dbReference type="Gene3D" id="1.10.760.10">
    <property type="entry name" value="Cytochrome c-like domain"/>
    <property type="match status" value="1"/>
</dbReference>
<dbReference type="SUPFAM" id="SSF46626">
    <property type="entry name" value="Cytochrome c"/>
    <property type="match status" value="1"/>
</dbReference>
<evidence type="ECO:0000256" key="3">
    <source>
        <dbReference type="ARBA" id="ARBA00023004"/>
    </source>
</evidence>
<dbReference type="GO" id="GO:0046872">
    <property type="term" value="F:metal ion binding"/>
    <property type="evidence" value="ECO:0007669"/>
    <property type="project" value="UniProtKB-KW"/>
</dbReference>
<protein>
    <recommendedName>
        <fullName evidence="6">Cytochrome c domain-containing protein</fullName>
    </recommendedName>
</protein>
<keyword evidence="2 4" id="KW-0479">Metal-binding</keyword>
<name>W4LYM9_ENTF1</name>
<dbReference type="InterPro" id="IPR009056">
    <property type="entry name" value="Cyt_c-like_dom"/>
</dbReference>
<accession>W4LYM9</accession>
<dbReference type="Pfam" id="PF13442">
    <property type="entry name" value="Cytochrome_CBB3"/>
    <property type="match status" value="1"/>
</dbReference>
<dbReference type="HOGENOM" id="CLU_1913242_0_0_7"/>
<evidence type="ECO:0000256" key="1">
    <source>
        <dbReference type="ARBA" id="ARBA00022617"/>
    </source>
</evidence>
<dbReference type="GO" id="GO:0020037">
    <property type="term" value="F:heme binding"/>
    <property type="evidence" value="ECO:0007669"/>
    <property type="project" value="InterPro"/>
</dbReference>
<feature type="domain" description="Cytochrome c" evidence="6">
    <location>
        <begin position="37"/>
        <end position="120"/>
    </location>
</feature>
<keyword evidence="8" id="KW-1185">Reference proteome</keyword>
<evidence type="ECO:0000256" key="2">
    <source>
        <dbReference type="ARBA" id="ARBA00022723"/>
    </source>
</evidence>
<dbReference type="EMBL" id="AZHW01000067">
    <property type="protein sequence ID" value="ETX03204.1"/>
    <property type="molecule type" value="Genomic_DNA"/>
</dbReference>
<feature type="chain" id="PRO_5004844721" description="Cytochrome c domain-containing protein" evidence="5">
    <location>
        <begin position="23"/>
        <end position="132"/>
    </location>
</feature>